<name>A0A9E4K562_9GAMM</name>
<accession>A0A9E4K562</accession>
<dbReference type="AlphaFoldDB" id="A0A9E4K562"/>
<sequence>MSTPNLFTNSTQAQSYTAVNSGMESAQQSEGETLFQQASQSHQPDVLVKRQFEQRNQTQRNKLANEFISSAGREGISQLAATPDGQHTLAVIYDHAGSYGRGLMRQVHEEQGNTAVDFTDRGQSIESSGDVGRLGVTQILPKSLQEIDEHYTDSKQALLDRYNSLHDELRQRAIDKPTGVLPLSLDEMKVITDWIRYRTQEQYRYDVLDPMFRNQFEVADTFLHGSPLLTARQFNVGGTTVAEGGHINYLAVGMLAAHYGPNVEQSIPLLVVLHNTNQIYNDQGWRNMGDIGPGTKWALFGASQY</sequence>
<dbReference type="EMBL" id="JAEPDI010000012">
    <property type="protein sequence ID" value="MCG7939921.1"/>
    <property type="molecule type" value="Genomic_DNA"/>
</dbReference>
<gene>
    <name evidence="1" type="ORF">JAZ04_13850</name>
</gene>
<proteinExistence type="predicted"/>
<organism evidence="1 2">
    <name type="scientific">Candidatus Thiodiazotropha lotti</name>
    <dbReference type="NCBI Taxonomy" id="2792787"/>
    <lineage>
        <taxon>Bacteria</taxon>
        <taxon>Pseudomonadati</taxon>
        <taxon>Pseudomonadota</taxon>
        <taxon>Gammaproteobacteria</taxon>
        <taxon>Chromatiales</taxon>
        <taxon>Sedimenticolaceae</taxon>
        <taxon>Candidatus Thiodiazotropha</taxon>
    </lineage>
</organism>
<comment type="caution">
    <text evidence="1">The sequence shown here is derived from an EMBL/GenBank/DDBJ whole genome shotgun (WGS) entry which is preliminary data.</text>
</comment>
<reference evidence="1" key="1">
    <citation type="journal article" date="2021" name="Proc. Natl. Acad. Sci. U.S.A.">
        <title>Global biogeography of chemosynthetic symbionts reveals both localized and globally distributed symbiont groups. .</title>
        <authorList>
            <person name="Osvatic J.T."/>
            <person name="Wilkins L.G.E."/>
            <person name="Leibrecht L."/>
            <person name="Leray M."/>
            <person name="Zauner S."/>
            <person name="Polzin J."/>
            <person name="Camacho Y."/>
            <person name="Gros O."/>
            <person name="van Gils J.A."/>
            <person name="Eisen J.A."/>
            <person name="Petersen J.M."/>
            <person name="Yuen B."/>
        </authorList>
    </citation>
    <scope>NUCLEOTIDE SEQUENCE</scope>
    <source>
        <strain evidence="1">MAGL173</strain>
    </source>
</reference>
<evidence type="ECO:0000313" key="1">
    <source>
        <dbReference type="EMBL" id="MCG7939921.1"/>
    </source>
</evidence>
<protein>
    <submittedName>
        <fullName evidence="1">Uncharacterized protein</fullName>
    </submittedName>
</protein>
<dbReference type="Proteomes" id="UP000886687">
    <property type="component" value="Unassembled WGS sequence"/>
</dbReference>
<evidence type="ECO:0000313" key="2">
    <source>
        <dbReference type="Proteomes" id="UP000886687"/>
    </source>
</evidence>